<sequence length="40" mass="4716">MFVQGWHAFYAAIITCTTGPFSPKATRYLRNDWQENIPQR</sequence>
<evidence type="ECO:0000313" key="2">
    <source>
        <dbReference type="Proteomes" id="UP000195633"/>
    </source>
</evidence>
<evidence type="ECO:0000313" key="1">
    <source>
        <dbReference type="EMBL" id="ARW09867.1"/>
    </source>
</evidence>
<reference evidence="1 2" key="1">
    <citation type="submission" date="2017-05" db="EMBL/GenBank/DDBJ databases">
        <title>Genome sequence of Acetobacter pasteurianus subsp. ascendens strain SRCM101447.</title>
        <authorList>
            <person name="Cho S.H."/>
        </authorList>
    </citation>
    <scope>NUCLEOTIDE SEQUENCE [LARGE SCALE GENOMIC DNA]</scope>
    <source>
        <strain evidence="1 2">SRCM101447</strain>
    </source>
</reference>
<proteinExistence type="predicted"/>
<dbReference type="AlphaFoldDB" id="A0A1Y0V4V0"/>
<dbReference type="EMBL" id="CP021524">
    <property type="protein sequence ID" value="ARW09867.1"/>
    <property type="molecule type" value="Genomic_DNA"/>
</dbReference>
<protein>
    <submittedName>
        <fullName evidence="1">Uncharacterized protein</fullName>
    </submittedName>
</protein>
<accession>A0A1Y0V4V0</accession>
<gene>
    <name evidence="1" type="ORF">S101447_00765</name>
</gene>
<name>A0A1Y0V4V0_9PROT</name>
<organism evidence="1 2">
    <name type="scientific">Acetobacter ascendens</name>
    <dbReference type="NCBI Taxonomy" id="481146"/>
    <lineage>
        <taxon>Bacteria</taxon>
        <taxon>Pseudomonadati</taxon>
        <taxon>Pseudomonadota</taxon>
        <taxon>Alphaproteobacteria</taxon>
        <taxon>Acetobacterales</taxon>
        <taxon>Acetobacteraceae</taxon>
        <taxon>Acetobacter</taxon>
    </lineage>
</organism>
<dbReference type="Proteomes" id="UP000195633">
    <property type="component" value="Chromosome"/>
</dbReference>